<feature type="transmembrane region" description="Helical" evidence="6">
    <location>
        <begin position="721"/>
        <end position="738"/>
    </location>
</feature>
<feature type="transmembrane region" description="Helical" evidence="6">
    <location>
        <begin position="33"/>
        <end position="51"/>
    </location>
</feature>
<keyword evidence="4 6" id="KW-0472">Membrane</keyword>
<protein>
    <submittedName>
        <fullName evidence="10">Uncharacterized protein C57A7.05</fullName>
    </submittedName>
</protein>
<dbReference type="Proteomes" id="UP000076154">
    <property type="component" value="Unassembled WGS sequence"/>
</dbReference>
<dbReference type="GO" id="GO:0016020">
    <property type="term" value="C:membrane"/>
    <property type="evidence" value="ECO:0007669"/>
    <property type="project" value="UniProtKB-SubCell"/>
</dbReference>
<feature type="domain" description="Putative ER transporter 6TM N-terminal" evidence="8">
    <location>
        <begin position="20"/>
        <end position="451"/>
    </location>
</feature>
<evidence type="ECO:0000256" key="3">
    <source>
        <dbReference type="ARBA" id="ARBA00022989"/>
    </source>
</evidence>
<feature type="transmembrane region" description="Helical" evidence="6">
    <location>
        <begin position="691"/>
        <end position="709"/>
    </location>
</feature>
<feature type="transmembrane region" description="Helical" evidence="6">
    <location>
        <begin position="174"/>
        <end position="194"/>
    </location>
</feature>
<feature type="transmembrane region" description="Helical" evidence="6">
    <location>
        <begin position="150"/>
        <end position="167"/>
    </location>
</feature>
<evidence type="ECO:0000313" key="10">
    <source>
        <dbReference type="EMBL" id="RDB27383.1"/>
    </source>
</evidence>
<dbReference type="Pfam" id="PF10337">
    <property type="entry name" value="ArAE_2_N"/>
    <property type="match status" value="1"/>
</dbReference>
<evidence type="ECO:0000313" key="11">
    <source>
        <dbReference type="Proteomes" id="UP000076154"/>
    </source>
</evidence>
<feature type="transmembrane region" description="Helical" evidence="6">
    <location>
        <begin position="57"/>
        <end position="77"/>
    </location>
</feature>
<keyword evidence="11" id="KW-1185">Reference proteome</keyword>
<dbReference type="PANTHER" id="PTHR37994:SF3">
    <property type="entry name" value="ER TRANSPORTER 6TM N-TERMINAL DOMAIN-CONTAINING PROTEIN"/>
    <property type="match status" value="1"/>
</dbReference>
<dbReference type="InterPro" id="IPR018823">
    <property type="entry name" value="ArAE_2_N"/>
</dbReference>
<evidence type="ECO:0000256" key="1">
    <source>
        <dbReference type="ARBA" id="ARBA00004141"/>
    </source>
</evidence>
<comment type="caution">
    <text evidence="10">The sequence shown here is derived from an EMBL/GenBank/DDBJ whole genome shotgun (WGS) entry which is preliminary data.</text>
</comment>
<keyword evidence="3 6" id="KW-1133">Transmembrane helix</keyword>
<gene>
    <name evidence="10" type="ORF">Hypma_004289</name>
</gene>
<dbReference type="PANTHER" id="PTHR37994">
    <property type="entry name" value="ARAE_2_N DOMAIN-CONTAINING PROTEIN-RELATED"/>
    <property type="match status" value="1"/>
</dbReference>
<dbReference type="InParanoid" id="A0A369K6A6"/>
<dbReference type="EMBL" id="LUEZ02000017">
    <property type="protein sequence ID" value="RDB27383.1"/>
    <property type="molecule type" value="Genomic_DNA"/>
</dbReference>
<dbReference type="STRING" id="39966.A0A369K6A6"/>
<dbReference type="InterPro" id="IPR049453">
    <property type="entry name" value="Memb_transporter_dom"/>
</dbReference>
<dbReference type="Pfam" id="PF13515">
    <property type="entry name" value="FUSC_2"/>
    <property type="match status" value="1"/>
</dbReference>
<evidence type="ECO:0000256" key="2">
    <source>
        <dbReference type="ARBA" id="ARBA00022692"/>
    </source>
</evidence>
<comment type="subcellular location">
    <subcellularLocation>
        <location evidence="1">Membrane</location>
        <topology evidence="1">Multi-pass membrane protein</topology>
    </subcellularLocation>
</comment>
<dbReference type="OrthoDB" id="2274698at2759"/>
<sequence>MSEVGPGQTSQVQSPGFFSWVIPAFKSRRTLKTWIRCCTALAASLVLMVVNKSLVNMGQAAFFASIVAVMLPPYIALSLFVLAAFTLLFGMVLGWAWGAAAMAAALSARSQALLSQQQQQAQASLVEGIPQALQYQRFVFEGRFLDPRSTVVYGVFFFIGTFALGTLRAFIPKLALLSIFGSIVLDIVCSYGPLFPTAQYTLPKLFIIPTGYYVAIAIATLVLIFPESLNRVWLTTLGNEFLDPIAQIMALQSKSLNSRPSDRKVWDKLTDESYTSRQTLIAGTQGLLGQIGMTDLELSVGRLGPGDLKRICVELKSVMFRAAGLHAFQIFVKKTSTLYEAAAAANEEKAPGRYMNLQQQMREHETKHGHDLDSLVPILAASSAELRAACEAAISGASDWIRDCNSGRWAGFFSRPDKARSDARHEVLVQRLAAVRGTLEHFREVERVRLIKPFERFFDTTTGVRVKSEKGDKTSEVFSARSLYICFVFSYALDAFADRLVKFLEIIIDLDGKRPEPRLWAPSGFGKLGRKLMSRREIDKHAVPLSMGTSDDPTAFDNVSDESDDEDEEAGEILEDKCSRKNPDALPPTTAFGRALLRFGQVLRFFKSPEGIFGLRLAVVSIALWVPSVLRTSAWFYYGNRGVWALIMAQTGLAVYAGDQIAGFIVRLAGTVLGLLVGMAVWYIGAGSGDGNPYGIVIATTAFVAPFLLGRLAAPAQQMMLWTMSGVTVVFVVGYSWIDTHLPVLVNAGVGVTVSWKRALLVIIGFTASFIVMMFPRPTSSRSLVRQTLAATTGELGHILAIEIEALLAEEARARAGHHEKVPFVGDQSDQKASPKEQRVRKIAHKVLVVVTRLQALTPSLQTAKFEPHMSGTWPHEKYQRLFATHMNILSSLVLFTGAFAQLDTKWCSILIHQTPLLNPNLLSDIFSNISILSYALAGAHPLPPSLPSLRDRIVYHERLAAHIYPGSKKESDTDSSDTDIRDLEFVGNTIDGSTLGFEELSLDILMDEQLPAHATALVALSNVVSLVDEMSEIVKDLCGELTFHGFQEFQKDFVGREEKVIGGGFSHRIGLR</sequence>
<feature type="compositionally biased region" description="Acidic residues" evidence="5">
    <location>
        <begin position="559"/>
        <end position="571"/>
    </location>
</feature>
<name>A0A369K6A6_HYPMA</name>
<evidence type="ECO:0000259" key="8">
    <source>
        <dbReference type="Pfam" id="PF10337"/>
    </source>
</evidence>
<evidence type="ECO:0000259" key="7">
    <source>
        <dbReference type="Pfam" id="PF10334"/>
    </source>
</evidence>
<organism evidence="10 11">
    <name type="scientific">Hypsizygus marmoreus</name>
    <name type="common">White beech mushroom</name>
    <name type="synonym">Agaricus marmoreus</name>
    <dbReference type="NCBI Taxonomy" id="39966"/>
    <lineage>
        <taxon>Eukaryota</taxon>
        <taxon>Fungi</taxon>
        <taxon>Dikarya</taxon>
        <taxon>Basidiomycota</taxon>
        <taxon>Agaricomycotina</taxon>
        <taxon>Agaricomycetes</taxon>
        <taxon>Agaricomycetidae</taxon>
        <taxon>Agaricales</taxon>
        <taxon>Tricholomatineae</taxon>
        <taxon>Lyophyllaceae</taxon>
        <taxon>Hypsizygus</taxon>
    </lineage>
</organism>
<evidence type="ECO:0000259" key="9">
    <source>
        <dbReference type="Pfam" id="PF13515"/>
    </source>
</evidence>
<reference evidence="10" key="1">
    <citation type="submission" date="2018-04" db="EMBL/GenBank/DDBJ databases">
        <title>Whole genome sequencing of Hypsizygus marmoreus.</title>
        <authorList>
            <person name="Choi I.-G."/>
            <person name="Min B."/>
            <person name="Kim J.-G."/>
            <person name="Kim S."/>
            <person name="Oh Y.-L."/>
            <person name="Kong W.-S."/>
            <person name="Park H."/>
            <person name="Jeong J."/>
            <person name="Song E.-S."/>
        </authorList>
    </citation>
    <scope>NUCLEOTIDE SEQUENCE [LARGE SCALE GENOMIC DNA]</scope>
    <source>
        <strain evidence="10">51987-8</strain>
    </source>
</reference>
<proteinExistence type="predicted"/>
<feature type="transmembrane region" description="Helical" evidence="6">
    <location>
        <begin position="206"/>
        <end position="225"/>
    </location>
</feature>
<feature type="region of interest" description="Disordered" evidence="5">
    <location>
        <begin position="546"/>
        <end position="571"/>
    </location>
</feature>
<evidence type="ECO:0000256" key="5">
    <source>
        <dbReference type="SAM" id="MobiDB-lite"/>
    </source>
</evidence>
<feature type="transmembrane region" description="Helical" evidence="6">
    <location>
        <begin position="664"/>
        <end position="685"/>
    </location>
</feature>
<dbReference type="Pfam" id="PF10334">
    <property type="entry name" value="BRE4"/>
    <property type="match status" value="1"/>
</dbReference>
<dbReference type="AlphaFoldDB" id="A0A369K6A6"/>
<feature type="domain" description="DUF2421" evidence="7">
    <location>
        <begin position="776"/>
        <end position="1041"/>
    </location>
</feature>
<accession>A0A369K6A6</accession>
<evidence type="ECO:0000256" key="4">
    <source>
        <dbReference type="ARBA" id="ARBA00023136"/>
    </source>
</evidence>
<feature type="transmembrane region" description="Helical" evidence="6">
    <location>
        <begin position="758"/>
        <end position="776"/>
    </location>
</feature>
<feature type="transmembrane region" description="Helical" evidence="6">
    <location>
        <begin position="613"/>
        <end position="630"/>
    </location>
</feature>
<dbReference type="InterPro" id="IPR018820">
    <property type="entry name" value="BRE4-related_DUF2421"/>
</dbReference>
<feature type="domain" description="Integral membrane bound transporter" evidence="9">
    <location>
        <begin position="635"/>
        <end position="772"/>
    </location>
</feature>
<evidence type="ECO:0000256" key="6">
    <source>
        <dbReference type="SAM" id="Phobius"/>
    </source>
</evidence>
<feature type="transmembrane region" description="Helical" evidence="6">
    <location>
        <begin position="84"/>
        <end position="106"/>
    </location>
</feature>
<keyword evidence="2 6" id="KW-0812">Transmembrane</keyword>